<protein>
    <submittedName>
        <fullName evidence="18">ATP-dependent RNA helicase</fullName>
    </submittedName>
</protein>
<dbReference type="Pfam" id="PF13086">
    <property type="entry name" value="AAA_11"/>
    <property type="match status" value="1"/>
</dbReference>
<dbReference type="GO" id="GO:0000184">
    <property type="term" value="P:nuclear-transcribed mRNA catabolic process, nonsense-mediated decay"/>
    <property type="evidence" value="ECO:0007669"/>
    <property type="project" value="UniProtKB-KW"/>
</dbReference>
<dbReference type="CDD" id="cd21407">
    <property type="entry name" value="1B_UPF1-like"/>
    <property type="match status" value="1"/>
</dbReference>
<feature type="region of interest" description="CC/SHH/C" evidence="15">
    <location>
        <begin position="64"/>
        <end position="92"/>
    </location>
</feature>
<dbReference type="AlphaFoldDB" id="A0AAF0IN61"/>
<feature type="region of interest" description="Disordered" evidence="16">
    <location>
        <begin position="852"/>
        <end position="921"/>
    </location>
</feature>
<evidence type="ECO:0000256" key="14">
    <source>
        <dbReference type="ARBA" id="ARBA00055561"/>
    </source>
</evidence>
<evidence type="ECO:0000313" key="19">
    <source>
        <dbReference type="Proteomes" id="UP001216638"/>
    </source>
</evidence>
<keyword evidence="11" id="KW-0866">Nonsense-mediated mRNA decay</keyword>
<dbReference type="Pfam" id="PF18141">
    <property type="entry name" value="UPF1_1B_dom"/>
    <property type="match status" value="1"/>
</dbReference>
<feature type="compositionally biased region" description="Acidic residues" evidence="16">
    <location>
        <begin position="31"/>
        <end position="43"/>
    </location>
</feature>
<evidence type="ECO:0000256" key="13">
    <source>
        <dbReference type="ARBA" id="ARBA00049390"/>
    </source>
</evidence>
<evidence type="ECO:0000313" key="18">
    <source>
        <dbReference type="EMBL" id="WFC93435.1"/>
    </source>
</evidence>
<dbReference type="InterPro" id="IPR045055">
    <property type="entry name" value="DNA2/NAM7-like"/>
</dbReference>
<dbReference type="Proteomes" id="UP001216638">
    <property type="component" value="Chromosome 1"/>
</dbReference>
<dbReference type="InterPro" id="IPR040812">
    <property type="entry name" value="UPF1_1B_dom"/>
</dbReference>
<organism evidence="18 19">
    <name type="scientific">Malassezia brasiliensis</name>
    <dbReference type="NCBI Taxonomy" id="1821822"/>
    <lineage>
        <taxon>Eukaryota</taxon>
        <taxon>Fungi</taxon>
        <taxon>Dikarya</taxon>
        <taxon>Basidiomycota</taxon>
        <taxon>Ustilaginomycotina</taxon>
        <taxon>Malasseziomycetes</taxon>
        <taxon>Malasseziales</taxon>
        <taxon>Malasseziaceae</taxon>
        <taxon>Malassezia</taxon>
    </lineage>
</organism>
<evidence type="ECO:0000256" key="5">
    <source>
        <dbReference type="ARBA" id="ARBA00022741"/>
    </source>
</evidence>
<proteinExistence type="inferred from homology"/>
<evidence type="ECO:0000256" key="8">
    <source>
        <dbReference type="ARBA" id="ARBA00022806"/>
    </source>
</evidence>
<dbReference type="FunFam" id="3.40.50.300:FF:000097">
    <property type="entry name" value="Regulator of nonsense transcripts 1"/>
    <property type="match status" value="1"/>
</dbReference>
<keyword evidence="6 15" id="KW-0863">Zinc-finger</keyword>
<dbReference type="Pfam" id="PF04851">
    <property type="entry name" value="ResIII"/>
    <property type="match status" value="1"/>
</dbReference>
<keyword evidence="5" id="KW-0547">Nucleotide-binding</keyword>
<dbReference type="GO" id="GO:0005524">
    <property type="term" value="F:ATP binding"/>
    <property type="evidence" value="ECO:0007669"/>
    <property type="project" value="UniProtKB-KW"/>
</dbReference>
<feature type="domain" description="Upf1" evidence="17">
    <location>
        <begin position="42"/>
        <end position="199"/>
    </location>
</feature>
<dbReference type="EMBL" id="CP119951">
    <property type="protein sequence ID" value="WFC93435.1"/>
    <property type="molecule type" value="Genomic_DNA"/>
</dbReference>
<evidence type="ECO:0000256" key="11">
    <source>
        <dbReference type="ARBA" id="ARBA00023161"/>
    </source>
</evidence>
<dbReference type="PROSITE" id="PS51997">
    <property type="entry name" value="UPF1_CH_RICH"/>
    <property type="match status" value="1"/>
</dbReference>
<evidence type="ECO:0000256" key="3">
    <source>
        <dbReference type="ARBA" id="ARBA00022490"/>
    </source>
</evidence>
<evidence type="ECO:0000256" key="6">
    <source>
        <dbReference type="ARBA" id="ARBA00022771"/>
    </source>
</evidence>
<keyword evidence="10" id="KW-0067">ATP-binding</keyword>
<feature type="region of interest" description="C3H" evidence="15">
    <location>
        <begin position="50"/>
        <end position="82"/>
    </location>
</feature>
<feature type="region of interest" description="C4" evidence="15">
    <location>
        <begin position="110"/>
        <end position="140"/>
    </location>
</feature>
<dbReference type="InterPro" id="IPR018999">
    <property type="entry name" value="UPF1_CH/ZBD"/>
</dbReference>
<dbReference type="Pfam" id="PF13087">
    <property type="entry name" value="AAA_12"/>
    <property type="match status" value="1"/>
</dbReference>
<reference evidence="18" key="1">
    <citation type="submission" date="2023-03" db="EMBL/GenBank/DDBJ databases">
        <title>Mating type loci evolution in Malassezia.</title>
        <authorList>
            <person name="Coelho M.A."/>
        </authorList>
    </citation>
    <scope>NUCLEOTIDE SEQUENCE</scope>
    <source>
        <strain evidence="18">CBS 14135</strain>
    </source>
</reference>
<dbReference type="Gene3D" id="3.40.50.300">
    <property type="entry name" value="P-loop containing nucleotide triphosphate hydrolases"/>
    <property type="match status" value="2"/>
</dbReference>
<dbReference type="InterPro" id="IPR041679">
    <property type="entry name" value="DNA2/NAM7-like_C"/>
</dbReference>
<dbReference type="PANTHER" id="PTHR10887">
    <property type="entry name" value="DNA2/NAM7 HELICASE FAMILY"/>
    <property type="match status" value="1"/>
</dbReference>
<keyword evidence="3" id="KW-0963">Cytoplasm</keyword>
<evidence type="ECO:0000256" key="9">
    <source>
        <dbReference type="ARBA" id="ARBA00022833"/>
    </source>
</evidence>
<evidence type="ECO:0000256" key="7">
    <source>
        <dbReference type="ARBA" id="ARBA00022801"/>
    </source>
</evidence>
<dbReference type="PANTHER" id="PTHR10887:SF364">
    <property type="entry name" value="REGULATOR OF NONSENSE TRANSCRIPTS 1"/>
    <property type="match status" value="1"/>
</dbReference>
<dbReference type="CDD" id="cd21400">
    <property type="entry name" value="ZBD_UPF1-like"/>
    <property type="match status" value="1"/>
</dbReference>
<keyword evidence="7" id="KW-0378">Hydrolase</keyword>
<accession>A0AAF0IN61</accession>
<name>A0AAF0IN61_9BASI</name>
<dbReference type="InterPro" id="IPR027417">
    <property type="entry name" value="P-loop_NTPase"/>
</dbReference>
<sequence length="933" mass="103981">MAAATREDEEERGALTTALERLSVDAGEYAASEDDEEEEEESEPPAPYACAYCGLADVRSCVKCLHCSKWFCNGRGKTPGSHIVMHLVRSRHKSIQLHPDSPLGDTVPECYACGSKNPFVLGFIPAKGNAVVVLLCRSPCAHTSTSKDVTWDTSQWSPLIQDRAFLSWFVATPTAEEARHTRKVNAQEISMLEDLWRSNEQATFRDLQTTQVEEEVVKTQTVYKDAFEYQRIFAPLVAIEAEYDRKLRESQVQNAVVVRWDTTNPRKPRAWLEMPQLESGELRMAVGDEIKLKYQGELHAPWEAIVQVVSVPQNAVTEVGIELRHGTYAPTQCTHNFTAEFIWKGTTFDRMHSALRRFANEHGCMSGYLMRSLLGHAMPPSTLTTPLPTRFTVPGLPELNHSQVCAVKAVLTRPLALIQGPPGTGKTVTSASIVYHLCQMYPGPVLVCAPSNVAVDQLTEKLHQTGLKVVRVLARTRESLSNTVNFLSLHEQLAKASMSPELARLTRLKSEHGELSTSDERRYRSMMKACEREILKAADVICTTCSGMGDVRVQGLTIRSVLMDEATQATEPESLIPLVHGCKQLVLVGDHKQLGPVIMNRKAAQAGMKSSLFERMIQLGHRPLRLEVQYRMHPCLSEFPSNMFYDGALQNGVTAQERQQRNIDFPWPNPGAPMFFRQNLGQEEISGSGTSFLNRTEASSVEKMVTSLLKAHVLPSQIGIVTPYEGQRHYLITHMQLHGSLRKELYREIEVASVDAFQGREKDYILVSCVRSSERQGIGFLSDPRRLNVALTRARFGLIIIGNPKVLSRDPLWYYLLQHFKAQQLLVEGPLSNLQPSMIQFPRVPPGVRAQERRQAEGLAVDPVRAPFRTQPSAASDAHAPWSGGNHGTPLLSLSKSDRLTEDDELELRSQASVADDDTADLSVFVTHTSIPP</sequence>
<dbReference type="GO" id="GO:0005737">
    <property type="term" value="C:cytoplasm"/>
    <property type="evidence" value="ECO:0007669"/>
    <property type="project" value="UniProtKB-SubCell"/>
</dbReference>
<dbReference type="GO" id="GO:0003723">
    <property type="term" value="F:RNA binding"/>
    <property type="evidence" value="ECO:0007669"/>
    <property type="project" value="InterPro"/>
</dbReference>
<keyword evidence="19" id="KW-1185">Reference proteome</keyword>
<dbReference type="CDD" id="cd18808">
    <property type="entry name" value="SF1_C_Upf1"/>
    <property type="match status" value="1"/>
</dbReference>
<evidence type="ECO:0000256" key="10">
    <source>
        <dbReference type="ARBA" id="ARBA00022840"/>
    </source>
</evidence>
<evidence type="ECO:0000259" key="17">
    <source>
        <dbReference type="PROSITE" id="PS51997"/>
    </source>
</evidence>
<dbReference type="GO" id="GO:0003677">
    <property type="term" value="F:DNA binding"/>
    <property type="evidence" value="ECO:0007669"/>
    <property type="project" value="InterPro"/>
</dbReference>
<gene>
    <name evidence="18" type="primary">NAM7</name>
    <name evidence="18" type="ORF">MBRA1_000055</name>
</gene>
<keyword evidence="8 18" id="KW-0347">Helicase</keyword>
<evidence type="ECO:0000256" key="16">
    <source>
        <dbReference type="SAM" id="MobiDB-lite"/>
    </source>
</evidence>
<dbReference type="GO" id="GO:0016787">
    <property type="term" value="F:hydrolase activity"/>
    <property type="evidence" value="ECO:0007669"/>
    <property type="project" value="UniProtKB-KW"/>
</dbReference>
<dbReference type="GO" id="GO:0003724">
    <property type="term" value="F:RNA helicase activity"/>
    <property type="evidence" value="ECO:0007669"/>
    <property type="project" value="UniProtKB-EC"/>
</dbReference>
<evidence type="ECO:0000256" key="4">
    <source>
        <dbReference type="ARBA" id="ARBA00022723"/>
    </source>
</evidence>
<dbReference type="InterPro" id="IPR047187">
    <property type="entry name" value="SF1_C_Upf1"/>
</dbReference>
<feature type="region of interest" description="Disordered" evidence="16">
    <location>
        <begin position="1"/>
        <end position="43"/>
    </location>
</feature>
<comment type="catalytic activity">
    <reaction evidence="13">
        <text>ATP + H2O = ADP + phosphate + H(+)</text>
        <dbReference type="Rhea" id="RHEA:13065"/>
        <dbReference type="ChEBI" id="CHEBI:15377"/>
        <dbReference type="ChEBI" id="CHEBI:15378"/>
        <dbReference type="ChEBI" id="CHEBI:30616"/>
        <dbReference type="ChEBI" id="CHEBI:43474"/>
        <dbReference type="ChEBI" id="CHEBI:456216"/>
        <dbReference type="EC" id="3.6.4.13"/>
    </reaction>
    <physiologicalReaction direction="left-to-right" evidence="13">
        <dbReference type="Rhea" id="RHEA:13066"/>
    </physiologicalReaction>
</comment>
<comment type="function">
    <text evidence="14">RNA-dependent helicase required for nonsense-mediated decay (NMD) of aberrant mRNAs containing premature stop codons and modulates the expression level of normal mRNAs. Also capable of unwinding double-stranded DNA and translocating on single-stranded DNA.</text>
</comment>
<dbReference type="GO" id="GO:0008270">
    <property type="term" value="F:zinc ion binding"/>
    <property type="evidence" value="ECO:0007669"/>
    <property type="project" value="UniProtKB-UniRule"/>
</dbReference>
<keyword evidence="4 15" id="KW-0479">Metal-binding</keyword>
<dbReference type="GO" id="GO:0003678">
    <property type="term" value="F:DNA helicase activity"/>
    <property type="evidence" value="ECO:0007669"/>
    <property type="project" value="UniProtKB-EC"/>
</dbReference>
<dbReference type="SUPFAM" id="SSF52540">
    <property type="entry name" value="P-loop containing nucleoside triphosphate hydrolases"/>
    <property type="match status" value="1"/>
</dbReference>
<comment type="similarity">
    <text evidence="2">Belongs to the DNA2/NAM7 helicase family.</text>
</comment>
<dbReference type="InterPro" id="IPR006935">
    <property type="entry name" value="Helicase/UvrB_N"/>
</dbReference>
<evidence type="ECO:0000256" key="12">
    <source>
        <dbReference type="ARBA" id="ARBA00048432"/>
    </source>
</evidence>
<evidence type="ECO:0000256" key="2">
    <source>
        <dbReference type="ARBA" id="ARBA00007913"/>
    </source>
</evidence>
<dbReference type="CDD" id="cd18039">
    <property type="entry name" value="DEXXQc_UPF1"/>
    <property type="match status" value="1"/>
</dbReference>
<evidence type="ECO:0000256" key="1">
    <source>
        <dbReference type="ARBA" id="ARBA00004496"/>
    </source>
</evidence>
<comment type="catalytic activity">
    <reaction evidence="12">
        <text>ATP + H2O = ADP + phosphate + H(+)</text>
        <dbReference type="Rhea" id="RHEA:13065"/>
        <dbReference type="ChEBI" id="CHEBI:15377"/>
        <dbReference type="ChEBI" id="CHEBI:15378"/>
        <dbReference type="ChEBI" id="CHEBI:30616"/>
        <dbReference type="ChEBI" id="CHEBI:43474"/>
        <dbReference type="ChEBI" id="CHEBI:456216"/>
        <dbReference type="EC" id="3.6.4.12"/>
    </reaction>
    <physiologicalReaction direction="left-to-right" evidence="12">
        <dbReference type="Rhea" id="RHEA:13066"/>
    </physiologicalReaction>
</comment>
<keyword evidence="9 15" id="KW-0862">Zinc</keyword>
<dbReference type="Pfam" id="PF09416">
    <property type="entry name" value="UPF1_Zn_bind"/>
    <property type="match status" value="1"/>
</dbReference>
<evidence type="ECO:0000256" key="15">
    <source>
        <dbReference type="PROSITE-ProRule" id="PRU01341"/>
    </source>
</evidence>
<comment type="subcellular location">
    <subcellularLocation>
        <location evidence="1">Cytoplasm</location>
    </subcellularLocation>
</comment>
<dbReference type="InterPro" id="IPR041677">
    <property type="entry name" value="DNA2/NAM7_AAA_11"/>
</dbReference>
<dbReference type="Gene3D" id="6.10.140.1240">
    <property type="match status" value="1"/>
</dbReference>